<comment type="similarity">
    <text evidence="2">Belongs to the N-acetylmuramoyl-L-alanine amidase 2 family.</text>
</comment>
<dbReference type="InterPro" id="IPR051206">
    <property type="entry name" value="NAMLAA_amidase_2"/>
</dbReference>
<dbReference type="SUPFAM" id="SSF47090">
    <property type="entry name" value="PGBD-like"/>
    <property type="match status" value="1"/>
</dbReference>
<comment type="caution">
    <text evidence="7">The sequence shown here is derived from an EMBL/GenBank/DDBJ whole genome shotgun (WGS) entry which is preliminary data.</text>
</comment>
<evidence type="ECO:0000256" key="1">
    <source>
        <dbReference type="ARBA" id="ARBA00001561"/>
    </source>
</evidence>
<dbReference type="PANTHER" id="PTHR30417:SF1">
    <property type="entry name" value="N-ACETYLMURAMOYL-L-ALANINE AMIDASE AMID"/>
    <property type="match status" value="1"/>
</dbReference>
<protein>
    <recommendedName>
        <fullName evidence="3">N-acetylmuramoyl-L-alanine amidase</fullName>
        <ecNumber evidence="3">3.5.1.28</ecNumber>
    </recommendedName>
</protein>
<evidence type="ECO:0000256" key="4">
    <source>
        <dbReference type="ARBA" id="ARBA00022801"/>
    </source>
</evidence>
<gene>
    <name evidence="7" type="ORF">ACFFJ2_10505</name>
</gene>
<proteinExistence type="inferred from homology"/>
<dbReference type="Gene3D" id="3.40.80.10">
    <property type="entry name" value="Peptidoglycan recognition protein-like"/>
    <property type="match status" value="1"/>
</dbReference>
<dbReference type="SMART" id="SM00644">
    <property type="entry name" value="Ami_2"/>
    <property type="match status" value="1"/>
</dbReference>
<dbReference type="InterPro" id="IPR036366">
    <property type="entry name" value="PGBDSf"/>
</dbReference>
<dbReference type="Pfam" id="PF01471">
    <property type="entry name" value="PG_binding_1"/>
    <property type="match status" value="1"/>
</dbReference>
<dbReference type="Proteomes" id="UP001589755">
    <property type="component" value="Unassembled WGS sequence"/>
</dbReference>
<keyword evidence="8" id="KW-1185">Reference proteome</keyword>
<dbReference type="EMBL" id="JBHLXD010000015">
    <property type="protein sequence ID" value="MFC0208826.1"/>
    <property type="molecule type" value="Genomic_DNA"/>
</dbReference>
<keyword evidence="4 7" id="KW-0378">Hydrolase</keyword>
<dbReference type="EC" id="3.5.1.28" evidence="3"/>
<reference evidence="7 8" key="1">
    <citation type="submission" date="2024-09" db="EMBL/GenBank/DDBJ databases">
        <authorList>
            <person name="Sun Q."/>
            <person name="Mori K."/>
        </authorList>
    </citation>
    <scope>NUCLEOTIDE SEQUENCE [LARGE SCALE GENOMIC DNA]</scope>
    <source>
        <strain evidence="7 8">CCM 8543</strain>
    </source>
</reference>
<dbReference type="InterPro" id="IPR002502">
    <property type="entry name" value="Amidase_domain"/>
</dbReference>
<evidence type="ECO:0000313" key="7">
    <source>
        <dbReference type="EMBL" id="MFC0208826.1"/>
    </source>
</evidence>
<dbReference type="CDD" id="cd06583">
    <property type="entry name" value="PGRP"/>
    <property type="match status" value="1"/>
</dbReference>
<feature type="domain" description="N-acetylmuramoyl-L-alanine amidase" evidence="6">
    <location>
        <begin position="16"/>
        <end position="153"/>
    </location>
</feature>
<evidence type="ECO:0000256" key="5">
    <source>
        <dbReference type="ARBA" id="ARBA00023316"/>
    </source>
</evidence>
<evidence type="ECO:0000256" key="2">
    <source>
        <dbReference type="ARBA" id="ARBA00007553"/>
    </source>
</evidence>
<dbReference type="PANTHER" id="PTHR30417">
    <property type="entry name" value="N-ACETYLMURAMOYL-L-ALANINE AMIDASE AMID"/>
    <property type="match status" value="1"/>
</dbReference>
<dbReference type="Gene3D" id="1.10.101.10">
    <property type="entry name" value="PGBD-like superfamily/PGBD"/>
    <property type="match status" value="1"/>
</dbReference>
<sequence length="256" mass="27611">MSGFVADYASATVHPSPNFGVRRSGMRPDAVILHYTGMDSAEAAECRLCDPAAEVSAHYLVHEDGRVVQMVAEAARAWHAGRASWQGLSDVNSFSIGIEIVNPGHAGGYPDFPESQIAAVIALCRDICRRHGIAAHRVLAHSDVAPGRKVDPGEKFPWHRLAREGVGHYVAPTPLRAGPSLAEGDEGEAVRTLQEMLARYGYGVETTGFFDSFTTTVVRAFQRHFRPARVDGIADVSTRDTLARLLAALPRGAASR</sequence>
<dbReference type="Pfam" id="PF01510">
    <property type="entry name" value="Amidase_2"/>
    <property type="match status" value="1"/>
</dbReference>
<evidence type="ECO:0000313" key="8">
    <source>
        <dbReference type="Proteomes" id="UP001589755"/>
    </source>
</evidence>
<dbReference type="RefSeq" id="WP_261518422.1">
    <property type="nucleotide sequence ID" value="NZ_JAODNW010000001.1"/>
</dbReference>
<dbReference type="InterPro" id="IPR036365">
    <property type="entry name" value="PGBD-like_sf"/>
</dbReference>
<dbReference type="SUPFAM" id="SSF55846">
    <property type="entry name" value="N-acetylmuramoyl-L-alanine amidase-like"/>
    <property type="match status" value="1"/>
</dbReference>
<keyword evidence="5" id="KW-0961">Cell wall biogenesis/degradation</keyword>
<organism evidence="7 8">
    <name type="scientific">Chelativorans intermedius</name>
    <dbReference type="NCBI Taxonomy" id="515947"/>
    <lineage>
        <taxon>Bacteria</taxon>
        <taxon>Pseudomonadati</taxon>
        <taxon>Pseudomonadota</taxon>
        <taxon>Alphaproteobacteria</taxon>
        <taxon>Hyphomicrobiales</taxon>
        <taxon>Phyllobacteriaceae</taxon>
        <taxon>Chelativorans</taxon>
    </lineage>
</organism>
<dbReference type="InterPro" id="IPR002477">
    <property type="entry name" value="Peptidoglycan-bd-like"/>
</dbReference>
<dbReference type="InterPro" id="IPR036505">
    <property type="entry name" value="Amidase/PGRP_sf"/>
</dbReference>
<accession>A0ABV6D834</accession>
<comment type="catalytic activity">
    <reaction evidence="1">
        <text>Hydrolyzes the link between N-acetylmuramoyl residues and L-amino acid residues in certain cell-wall glycopeptides.</text>
        <dbReference type="EC" id="3.5.1.28"/>
    </reaction>
</comment>
<name>A0ABV6D834_9HYPH</name>
<evidence type="ECO:0000259" key="6">
    <source>
        <dbReference type="SMART" id="SM00644"/>
    </source>
</evidence>
<dbReference type="GO" id="GO:0008745">
    <property type="term" value="F:N-acetylmuramoyl-L-alanine amidase activity"/>
    <property type="evidence" value="ECO:0007669"/>
    <property type="project" value="UniProtKB-EC"/>
</dbReference>
<evidence type="ECO:0000256" key="3">
    <source>
        <dbReference type="ARBA" id="ARBA00011901"/>
    </source>
</evidence>